<reference evidence="9" key="1">
    <citation type="journal article" date="2014" name="Int. J. Syst. Evol. Microbiol.">
        <title>Complete genome sequence of Corynebacterium casei LMG S-19264T (=DSM 44701T), isolated from a smear-ripened cheese.</title>
        <authorList>
            <consortium name="US DOE Joint Genome Institute (JGI-PGF)"/>
            <person name="Walter F."/>
            <person name="Albersmeier A."/>
            <person name="Kalinowski J."/>
            <person name="Ruckert C."/>
        </authorList>
    </citation>
    <scope>NUCLEOTIDE SEQUENCE</scope>
    <source>
        <strain evidence="9">CGMCC 1.12919</strain>
    </source>
</reference>
<dbReference type="GO" id="GO:0051537">
    <property type="term" value="F:2 iron, 2 sulfur cluster binding"/>
    <property type="evidence" value="ECO:0007669"/>
    <property type="project" value="UniProtKB-KW"/>
</dbReference>
<evidence type="ECO:0000313" key="9">
    <source>
        <dbReference type="EMBL" id="GGC87151.1"/>
    </source>
</evidence>
<reference evidence="9" key="2">
    <citation type="submission" date="2020-09" db="EMBL/GenBank/DDBJ databases">
        <authorList>
            <person name="Sun Q."/>
            <person name="Zhou Y."/>
        </authorList>
    </citation>
    <scope>NUCLEOTIDE SEQUENCE</scope>
    <source>
        <strain evidence="9">CGMCC 1.12919</strain>
    </source>
</reference>
<dbReference type="NCBIfam" id="NF041259">
    <property type="entry name" value="mono_DmmA_fam"/>
    <property type="match status" value="1"/>
</dbReference>
<evidence type="ECO:0000256" key="6">
    <source>
        <dbReference type="ARBA" id="ARBA00023014"/>
    </source>
</evidence>
<keyword evidence="3" id="KW-0479">Metal-binding</keyword>
<evidence type="ECO:0000256" key="2">
    <source>
        <dbReference type="ARBA" id="ARBA00022714"/>
    </source>
</evidence>
<dbReference type="GO" id="GO:0016491">
    <property type="term" value="F:oxidoreductase activity"/>
    <property type="evidence" value="ECO:0007669"/>
    <property type="project" value="UniProtKB-KW"/>
</dbReference>
<keyword evidence="6" id="KW-0411">Iron-sulfur</keyword>
<evidence type="ECO:0000259" key="8">
    <source>
        <dbReference type="Pfam" id="PF22290"/>
    </source>
</evidence>
<gene>
    <name evidence="9" type="ORF">GCM10010994_51350</name>
</gene>
<dbReference type="RefSeq" id="WP_188612033.1">
    <property type="nucleotide sequence ID" value="NZ_BMGG01000010.1"/>
</dbReference>
<keyword evidence="5" id="KW-0408">Iron</keyword>
<keyword evidence="2" id="KW-0001">2Fe-2S</keyword>
<dbReference type="Proteomes" id="UP000637002">
    <property type="component" value="Unassembled WGS sequence"/>
</dbReference>
<dbReference type="EMBL" id="BMGG01000010">
    <property type="protein sequence ID" value="GGC87151.1"/>
    <property type="molecule type" value="Genomic_DNA"/>
</dbReference>
<evidence type="ECO:0000256" key="1">
    <source>
        <dbReference type="ARBA" id="ARBA00022630"/>
    </source>
</evidence>
<protein>
    <submittedName>
        <fullName evidence="9">Uncharacterized protein</fullName>
    </submittedName>
</protein>
<sequence>MPETSIKSRPVYGTLAPQPGTRHILLADGDGAAAIVDLARAAPPEFFERAHIITAPAAGAMAVRAPLRALAPAVLDETDRLAAALSRLAEVLAGAGMGTRLYVAGTEGTIGQAMQVALDAGVELGAIATEHRGSRARRVQCAHCKTFIDEVTTQPVACSGCGLMLFVRDHYSRRLAAFQGVCVDAEEPGSAPTPEEVFT</sequence>
<comment type="caution">
    <text evidence="9">The sequence shown here is derived from an EMBL/GenBank/DDBJ whole genome shotgun (WGS) entry which is preliminary data.</text>
</comment>
<evidence type="ECO:0000259" key="7">
    <source>
        <dbReference type="Pfam" id="PF22289"/>
    </source>
</evidence>
<dbReference type="GO" id="GO:0046872">
    <property type="term" value="F:metal ion binding"/>
    <property type="evidence" value="ECO:0007669"/>
    <property type="project" value="UniProtKB-KW"/>
</dbReference>
<dbReference type="InterPro" id="IPR054582">
    <property type="entry name" value="DmmA-like_N"/>
</dbReference>
<evidence type="ECO:0000313" key="10">
    <source>
        <dbReference type="Proteomes" id="UP000637002"/>
    </source>
</evidence>
<accession>A0A916UTH8</accession>
<dbReference type="InterPro" id="IPR039261">
    <property type="entry name" value="FNR_nucleotide-bd"/>
</dbReference>
<dbReference type="Pfam" id="PF22289">
    <property type="entry name" value="DmmA-like_C"/>
    <property type="match status" value="1"/>
</dbReference>
<evidence type="ECO:0000256" key="3">
    <source>
        <dbReference type="ARBA" id="ARBA00022723"/>
    </source>
</evidence>
<dbReference type="SUPFAM" id="SSF52343">
    <property type="entry name" value="Ferredoxin reductase-like, C-terminal NADP-linked domain"/>
    <property type="match status" value="1"/>
</dbReference>
<feature type="domain" description="Dimethylamine monooxygenase subunit DmmA-like C-terminal" evidence="7">
    <location>
        <begin position="138"/>
        <end position="181"/>
    </location>
</feature>
<proteinExistence type="predicted"/>
<evidence type="ECO:0000256" key="5">
    <source>
        <dbReference type="ARBA" id="ARBA00023004"/>
    </source>
</evidence>
<feature type="domain" description="Dimethylamine monooxygenase subunit DmmA-like N-terminal" evidence="8">
    <location>
        <begin position="5"/>
        <end position="123"/>
    </location>
</feature>
<keyword evidence="10" id="KW-1185">Reference proteome</keyword>
<evidence type="ECO:0000256" key="4">
    <source>
        <dbReference type="ARBA" id="ARBA00023002"/>
    </source>
</evidence>
<keyword evidence="1" id="KW-0285">Flavoprotein</keyword>
<name>A0A916UTH8_9HYPH</name>
<dbReference type="InterPro" id="IPR048037">
    <property type="entry name" value="DmmA-like_C"/>
</dbReference>
<dbReference type="Pfam" id="PF22290">
    <property type="entry name" value="DmmA-like_N"/>
    <property type="match status" value="1"/>
</dbReference>
<organism evidence="9 10">
    <name type="scientific">Chelatococcus reniformis</name>
    <dbReference type="NCBI Taxonomy" id="1494448"/>
    <lineage>
        <taxon>Bacteria</taxon>
        <taxon>Pseudomonadati</taxon>
        <taxon>Pseudomonadota</taxon>
        <taxon>Alphaproteobacteria</taxon>
        <taxon>Hyphomicrobiales</taxon>
        <taxon>Chelatococcaceae</taxon>
        <taxon>Chelatococcus</taxon>
    </lineage>
</organism>
<keyword evidence="4" id="KW-0560">Oxidoreductase</keyword>
<dbReference type="AlphaFoldDB" id="A0A916UTH8"/>